<dbReference type="Gene3D" id="3.30.1130.10">
    <property type="match status" value="1"/>
</dbReference>
<dbReference type="PROSITE" id="PS00859">
    <property type="entry name" value="GTP_CYCLOHYDROL_1_1"/>
    <property type="match status" value="1"/>
</dbReference>
<dbReference type="Pfam" id="PF01227">
    <property type="entry name" value="GTP_cyclohydroI"/>
    <property type="match status" value="1"/>
</dbReference>
<dbReference type="AlphaFoldDB" id="A0A7G9GUF5"/>
<feature type="binding site" evidence="5">
    <location>
        <position position="78"/>
    </location>
    <ligand>
        <name>Zn(2+)</name>
        <dbReference type="ChEBI" id="CHEBI:29105"/>
    </ligand>
</feature>
<dbReference type="InterPro" id="IPR043133">
    <property type="entry name" value="GTP-CH-I_C/QueF"/>
</dbReference>
<keyword evidence="5" id="KW-0342">GTP-binding</keyword>
<dbReference type="Proteomes" id="UP000515913">
    <property type="component" value="Chromosome"/>
</dbReference>
<gene>
    <name evidence="5 7" type="primary">folE</name>
    <name evidence="7" type="ORF">H9Q81_05455</name>
</gene>
<keyword evidence="5" id="KW-0862">Zinc</keyword>
<accession>A0A7G9GUF5</accession>
<protein>
    <recommendedName>
        <fullName evidence="5">GTP cyclohydrolase 1</fullName>
        <ecNumber evidence="5">3.5.4.16</ecNumber>
    </recommendedName>
    <alternativeName>
        <fullName evidence="5">GTP cyclohydrolase I</fullName>
        <shortName evidence="5">GTP-CH-I</shortName>
    </alternativeName>
</protein>
<proteinExistence type="inferred from homology"/>
<evidence type="ECO:0000313" key="8">
    <source>
        <dbReference type="Proteomes" id="UP000515913"/>
    </source>
</evidence>
<dbReference type="NCBIfam" id="TIGR00063">
    <property type="entry name" value="folE"/>
    <property type="match status" value="1"/>
</dbReference>
<organism evidence="7 8">
    <name type="scientific">Fusobacterium hominis</name>
    <dbReference type="NCBI Taxonomy" id="2764326"/>
    <lineage>
        <taxon>Bacteria</taxon>
        <taxon>Fusobacteriati</taxon>
        <taxon>Fusobacteriota</taxon>
        <taxon>Fusobacteriia</taxon>
        <taxon>Fusobacteriales</taxon>
        <taxon>Fusobacteriaceae</taxon>
        <taxon>Fusobacterium</taxon>
    </lineage>
</organism>
<reference evidence="7 8" key="1">
    <citation type="submission" date="2020-08" db="EMBL/GenBank/DDBJ databases">
        <authorList>
            <person name="Liu C."/>
            <person name="Sun Q."/>
        </authorList>
    </citation>
    <scope>NUCLEOTIDE SEQUENCE [LARGE SCALE GENOMIC DNA]</scope>
    <source>
        <strain evidence="7 8">NSJ-57</strain>
    </source>
</reference>
<keyword evidence="5" id="KW-0479">Metal-binding</keyword>
<feature type="domain" description="GTP cyclohydrolase I" evidence="6">
    <location>
        <begin position="6"/>
        <end position="182"/>
    </location>
</feature>
<evidence type="ECO:0000256" key="3">
    <source>
        <dbReference type="ARBA" id="ARBA00022563"/>
    </source>
</evidence>
<evidence type="ECO:0000256" key="5">
    <source>
        <dbReference type="HAMAP-Rule" id="MF_00223"/>
    </source>
</evidence>
<dbReference type="GO" id="GO:0003934">
    <property type="term" value="F:GTP cyclohydrolase I activity"/>
    <property type="evidence" value="ECO:0007669"/>
    <property type="project" value="UniProtKB-UniRule"/>
</dbReference>
<dbReference type="NCBIfam" id="NF006825">
    <property type="entry name" value="PRK09347.1-2"/>
    <property type="match status" value="1"/>
</dbReference>
<dbReference type="NCBIfam" id="NF006826">
    <property type="entry name" value="PRK09347.1-3"/>
    <property type="match status" value="1"/>
</dbReference>
<evidence type="ECO:0000259" key="6">
    <source>
        <dbReference type="Pfam" id="PF01227"/>
    </source>
</evidence>
<dbReference type="UniPathway" id="UPA00848">
    <property type="reaction ID" value="UER00151"/>
</dbReference>
<comment type="subunit">
    <text evidence="5">Homopolymer.</text>
</comment>
<dbReference type="SUPFAM" id="SSF55620">
    <property type="entry name" value="Tetrahydrobiopterin biosynthesis enzymes-like"/>
    <property type="match status" value="1"/>
</dbReference>
<dbReference type="FunFam" id="3.30.1130.10:FF:000001">
    <property type="entry name" value="GTP cyclohydrolase 1"/>
    <property type="match status" value="1"/>
</dbReference>
<dbReference type="KEGG" id="fho:H9Q81_05455"/>
<evidence type="ECO:0000256" key="1">
    <source>
        <dbReference type="ARBA" id="ARBA00001052"/>
    </source>
</evidence>
<dbReference type="Gene3D" id="1.10.286.10">
    <property type="match status" value="1"/>
</dbReference>
<dbReference type="EMBL" id="CP060637">
    <property type="protein sequence ID" value="QNM14437.1"/>
    <property type="molecule type" value="Genomic_DNA"/>
</dbReference>
<dbReference type="InterPro" id="IPR043134">
    <property type="entry name" value="GTP-CH-I_N"/>
</dbReference>
<dbReference type="InterPro" id="IPR001474">
    <property type="entry name" value="GTP_CycHdrlase_I"/>
</dbReference>
<dbReference type="InterPro" id="IPR018234">
    <property type="entry name" value="GTP_CycHdrlase_I_CS"/>
</dbReference>
<dbReference type="PANTHER" id="PTHR11109:SF7">
    <property type="entry name" value="GTP CYCLOHYDROLASE 1"/>
    <property type="match status" value="1"/>
</dbReference>
<evidence type="ECO:0000256" key="2">
    <source>
        <dbReference type="ARBA" id="ARBA00005080"/>
    </source>
</evidence>
<feature type="binding site" evidence="5">
    <location>
        <position position="146"/>
    </location>
    <ligand>
        <name>Zn(2+)</name>
        <dbReference type="ChEBI" id="CHEBI:29105"/>
    </ligand>
</feature>
<name>A0A7G9GUF5_9FUSO</name>
<comment type="similarity">
    <text evidence="5">Belongs to the GTP cyclohydrolase I family.</text>
</comment>
<evidence type="ECO:0000256" key="4">
    <source>
        <dbReference type="ARBA" id="ARBA00022801"/>
    </source>
</evidence>
<dbReference type="EC" id="3.5.4.16" evidence="5"/>
<dbReference type="GO" id="GO:0005525">
    <property type="term" value="F:GTP binding"/>
    <property type="evidence" value="ECO:0007669"/>
    <property type="project" value="UniProtKB-KW"/>
</dbReference>
<keyword evidence="3 5" id="KW-0554">One-carbon metabolism</keyword>
<keyword evidence="5" id="KW-0547">Nucleotide-binding</keyword>
<sequence>MDLKKIEKSFASIIDAIGEDKNREGLINTPERVAQSYSEFFSGIDKDPKDMLQKTILTDKKDIVIEKNIDFYSMCEHHFLPFFGTVDIAYIPNNKIIGFGHIISALEVLAKRPQLQERLGYQLADALYEALQCEGVMVIVKAKHLCMTMRGSKKENSEIITTSCRGCFENDTLRKIEVINLLK</sequence>
<dbReference type="InterPro" id="IPR020602">
    <property type="entry name" value="GTP_CycHdrlase_I_dom"/>
</dbReference>
<dbReference type="GO" id="GO:0046654">
    <property type="term" value="P:tetrahydrofolate biosynthetic process"/>
    <property type="evidence" value="ECO:0007669"/>
    <property type="project" value="UniProtKB-UniRule"/>
</dbReference>
<feature type="binding site" evidence="5">
    <location>
        <position position="75"/>
    </location>
    <ligand>
        <name>Zn(2+)</name>
        <dbReference type="ChEBI" id="CHEBI:29105"/>
    </ligand>
</feature>
<dbReference type="RefSeq" id="WP_187422618.1">
    <property type="nucleotide sequence ID" value="NZ_CP060637.1"/>
</dbReference>
<dbReference type="GO" id="GO:0008270">
    <property type="term" value="F:zinc ion binding"/>
    <property type="evidence" value="ECO:0007669"/>
    <property type="project" value="UniProtKB-UniRule"/>
</dbReference>
<dbReference type="GO" id="GO:0005737">
    <property type="term" value="C:cytoplasm"/>
    <property type="evidence" value="ECO:0007669"/>
    <property type="project" value="TreeGrafter"/>
</dbReference>
<keyword evidence="4 5" id="KW-0378">Hydrolase</keyword>
<dbReference type="GO" id="GO:0006730">
    <property type="term" value="P:one-carbon metabolic process"/>
    <property type="evidence" value="ECO:0007669"/>
    <property type="project" value="UniProtKB-UniRule"/>
</dbReference>
<evidence type="ECO:0000313" key="7">
    <source>
        <dbReference type="EMBL" id="QNM14437.1"/>
    </source>
</evidence>
<dbReference type="PANTHER" id="PTHR11109">
    <property type="entry name" value="GTP CYCLOHYDROLASE I"/>
    <property type="match status" value="1"/>
</dbReference>
<comment type="pathway">
    <text evidence="2 5">Cofactor biosynthesis; 7,8-dihydroneopterin triphosphate biosynthesis; 7,8-dihydroneopterin triphosphate from GTP: step 1/1.</text>
</comment>
<comment type="catalytic activity">
    <reaction evidence="1 5">
        <text>GTP + H2O = 7,8-dihydroneopterin 3'-triphosphate + formate + H(+)</text>
        <dbReference type="Rhea" id="RHEA:17473"/>
        <dbReference type="ChEBI" id="CHEBI:15377"/>
        <dbReference type="ChEBI" id="CHEBI:15378"/>
        <dbReference type="ChEBI" id="CHEBI:15740"/>
        <dbReference type="ChEBI" id="CHEBI:37565"/>
        <dbReference type="ChEBI" id="CHEBI:58462"/>
        <dbReference type="EC" id="3.5.4.16"/>
    </reaction>
</comment>
<dbReference type="GO" id="GO:0006729">
    <property type="term" value="P:tetrahydrobiopterin biosynthetic process"/>
    <property type="evidence" value="ECO:0007669"/>
    <property type="project" value="TreeGrafter"/>
</dbReference>
<keyword evidence="8" id="KW-1185">Reference proteome</keyword>
<dbReference type="HAMAP" id="MF_00223">
    <property type="entry name" value="FolE"/>
    <property type="match status" value="1"/>
</dbReference>